<dbReference type="PANTHER" id="PTHR13178:SF0">
    <property type="entry name" value="NADH DEHYDROGENASE [UBIQUINONE] 1 BETA SUBCOMPLEX SUBUNIT 5, MITOCHONDRIAL"/>
    <property type="match status" value="1"/>
</dbReference>
<dbReference type="GeneID" id="108678809"/>
<dbReference type="GO" id="GO:0005743">
    <property type="term" value="C:mitochondrial inner membrane"/>
    <property type="evidence" value="ECO:0007669"/>
    <property type="project" value="UniProtKB-SubCell"/>
</dbReference>
<keyword evidence="11" id="KW-0249">Electron transport</keyword>
<evidence type="ECO:0000313" key="19">
    <source>
        <dbReference type="EMBL" id="KAA0192986.1"/>
    </source>
</evidence>
<dbReference type="AlphaFoldDB" id="A0A6A0GYH9"/>
<evidence type="ECO:0000256" key="12">
    <source>
        <dbReference type="ARBA" id="ARBA00022989"/>
    </source>
</evidence>
<evidence type="ECO:0000313" key="21">
    <source>
        <dbReference type="RefSeq" id="XP_018022781.1"/>
    </source>
</evidence>
<dbReference type="CTD" id="46260"/>
<comment type="subunit">
    <text evidence="4">Complex I is composed of 45 different subunits.</text>
</comment>
<comment type="subcellular location">
    <subcellularLocation>
        <location evidence="2">Mitochondrion inner membrane</location>
        <topology evidence="2">Single-pass membrane protein</topology>
    </subcellularLocation>
</comment>
<sequence>MGVLSVLRQSSARIITARFFNTCMKNNGDHHHPRLMEITPSRWQWHKFKDMLHFYVMLGAIPLGLLTLYVNIFIGPATLVPIPEGYIPQDHEYERHPVTRWIAKYILPSYQELYERKLHVLYIEDDMAQMRLLETKIKKLIREKEDVQAYTFRPVLTKYHKAIREDTESRSRIFGDFK</sequence>
<evidence type="ECO:0000256" key="18">
    <source>
        <dbReference type="SAM" id="Phobius"/>
    </source>
</evidence>
<feature type="transmembrane region" description="Helical" evidence="18">
    <location>
        <begin position="52"/>
        <end position="74"/>
    </location>
</feature>
<evidence type="ECO:0000256" key="14">
    <source>
        <dbReference type="ARBA" id="ARBA00023136"/>
    </source>
</evidence>
<evidence type="ECO:0000256" key="5">
    <source>
        <dbReference type="ARBA" id="ARBA00015175"/>
    </source>
</evidence>
<dbReference type="InterPro" id="IPR019173">
    <property type="entry name" value="NADH_UbQ_OxRdtase_B5_su"/>
</dbReference>
<evidence type="ECO:0000256" key="7">
    <source>
        <dbReference type="ARBA" id="ARBA00022660"/>
    </source>
</evidence>
<evidence type="ECO:0000256" key="2">
    <source>
        <dbReference type="ARBA" id="ARBA00004434"/>
    </source>
</evidence>
<reference evidence="19" key="1">
    <citation type="submission" date="2014-08" db="EMBL/GenBank/DDBJ databases">
        <authorList>
            <person name="Murali S."/>
            <person name="Richards S."/>
            <person name="Bandaranaike D."/>
            <person name="Bellair M."/>
            <person name="Blankenburg K."/>
            <person name="Chao H."/>
            <person name="Dinh H."/>
            <person name="Doddapaneni H."/>
            <person name="Dugan-Rocha S."/>
            <person name="Elkadiri S."/>
            <person name="Gnanaolivu R."/>
            <person name="Hughes D."/>
            <person name="Lee S."/>
            <person name="Li M."/>
            <person name="Ming W."/>
            <person name="Munidasa M."/>
            <person name="Muniz J."/>
            <person name="Nguyen L."/>
            <person name="Osuji N."/>
            <person name="Pu L.-L."/>
            <person name="Puazo M."/>
            <person name="Skinner E."/>
            <person name="Qu C."/>
            <person name="Quiroz J."/>
            <person name="Raj R."/>
            <person name="Weissenberger G."/>
            <person name="Xin Y."/>
            <person name="Zou X."/>
            <person name="Han Y."/>
            <person name="Worley K."/>
            <person name="Muzny D."/>
            <person name="Gibbs R."/>
        </authorList>
    </citation>
    <scope>NUCLEOTIDE SEQUENCE</scope>
    <source>
        <strain evidence="19">HAZT.00-mixed</strain>
        <tissue evidence="19">Whole organism</tissue>
    </source>
</reference>
<organism evidence="19">
    <name type="scientific">Hyalella azteca</name>
    <name type="common">Amphipod</name>
    <dbReference type="NCBI Taxonomy" id="294128"/>
    <lineage>
        <taxon>Eukaryota</taxon>
        <taxon>Metazoa</taxon>
        <taxon>Ecdysozoa</taxon>
        <taxon>Arthropoda</taxon>
        <taxon>Crustacea</taxon>
        <taxon>Multicrustacea</taxon>
        <taxon>Malacostraca</taxon>
        <taxon>Eumalacostraca</taxon>
        <taxon>Peracarida</taxon>
        <taxon>Amphipoda</taxon>
        <taxon>Senticaudata</taxon>
        <taxon>Talitrida</taxon>
        <taxon>Talitroidea</taxon>
        <taxon>Hyalellidae</taxon>
        <taxon>Hyalella</taxon>
    </lineage>
</organism>
<name>A0A6A0GYH9_HYAAZ</name>
<proteinExistence type="inferred from homology"/>
<reference evidence="21" key="4">
    <citation type="submission" date="2025-04" db="UniProtKB">
        <authorList>
            <consortium name="RefSeq"/>
        </authorList>
    </citation>
    <scope>IDENTIFICATION</scope>
    <source>
        <tissue evidence="21">Whole organism</tissue>
    </source>
</reference>
<dbReference type="Proteomes" id="UP000711488">
    <property type="component" value="Unassembled WGS sequence"/>
</dbReference>
<protein>
    <recommendedName>
        <fullName evidence="5">NADH dehydrogenase [ubiquinone] 1 beta subcomplex subunit 5, mitochondrial</fullName>
    </recommendedName>
    <alternativeName>
        <fullName evidence="16">Complex I-SGDH</fullName>
    </alternativeName>
    <alternativeName>
        <fullName evidence="15">NADH-ubiquinone oxidoreductase SGDH subunit</fullName>
    </alternativeName>
</protein>
<keyword evidence="9" id="KW-0999">Mitochondrion inner membrane</keyword>
<keyword evidence="6" id="KW-0813">Transport</keyword>
<evidence type="ECO:0000256" key="16">
    <source>
        <dbReference type="ARBA" id="ARBA00032550"/>
    </source>
</evidence>
<keyword evidence="8 18" id="KW-0812">Transmembrane</keyword>
<dbReference type="PANTHER" id="PTHR13178">
    <property type="entry name" value="NADH-UBIQUINONE OXIDOREDUCTASE SGDH SUBUNIT"/>
    <property type="match status" value="1"/>
</dbReference>
<keyword evidence="20" id="KW-1185">Reference proteome</keyword>
<feature type="coiled-coil region" evidence="17">
    <location>
        <begin position="123"/>
        <end position="150"/>
    </location>
</feature>
<evidence type="ECO:0000256" key="9">
    <source>
        <dbReference type="ARBA" id="ARBA00022792"/>
    </source>
</evidence>
<dbReference type="RefSeq" id="XP_018022781.1">
    <property type="nucleotide sequence ID" value="XM_018167292.2"/>
</dbReference>
<dbReference type="OMA" id="HHHMTIK"/>
<reference evidence="19" key="3">
    <citation type="submission" date="2019-06" db="EMBL/GenBank/DDBJ databases">
        <authorList>
            <person name="Poynton C."/>
            <person name="Hasenbein S."/>
            <person name="Benoit J.B."/>
            <person name="Sepulveda M.S."/>
            <person name="Poelchau M.F."/>
            <person name="Murali S.C."/>
            <person name="Chen S."/>
            <person name="Glastad K.M."/>
            <person name="Werren J.H."/>
            <person name="Vineis J.H."/>
            <person name="Bowen J.L."/>
            <person name="Friedrich M."/>
            <person name="Jones J."/>
            <person name="Robertson H.M."/>
            <person name="Feyereisen R."/>
            <person name="Mechler-Hickson A."/>
            <person name="Mathers N."/>
            <person name="Lee C.E."/>
            <person name="Colbourne J.K."/>
            <person name="Biales A."/>
            <person name="Johnston J.S."/>
            <person name="Wellborn G.A."/>
            <person name="Rosendale A.J."/>
            <person name="Cridge A.G."/>
            <person name="Munoz-Torres M.C."/>
            <person name="Bain P.A."/>
            <person name="Manny A.R."/>
            <person name="Major K.M."/>
            <person name="Lambert F.N."/>
            <person name="Vulpe C.D."/>
            <person name="Tuck P."/>
            <person name="Blalock B.J."/>
            <person name="Lin Y.-Y."/>
            <person name="Smith M.E."/>
            <person name="Ochoa-Acuna H."/>
            <person name="Chen M.-J.M."/>
            <person name="Childers C.P."/>
            <person name="Qu J."/>
            <person name="Dugan S."/>
            <person name="Lee S.L."/>
            <person name="Chao H."/>
            <person name="Dinh H."/>
            <person name="Han Y."/>
            <person name="Doddapaneni H."/>
            <person name="Worley K.C."/>
            <person name="Muzny D.M."/>
            <person name="Gibbs R.A."/>
            <person name="Richards S."/>
        </authorList>
    </citation>
    <scope>NUCLEOTIDE SEQUENCE</scope>
    <source>
        <strain evidence="19">HAZT.00-mixed</strain>
        <tissue evidence="19">Whole organism</tissue>
    </source>
</reference>
<evidence type="ECO:0000256" key="11">
    <source>
        <dbReference type="ARBA" id="ARBA00022982"/>
    </source>
</evidence>
<evidence type="ECO:0000256" key="1">
    <source>
        <dbReference type="ARBA" id="ARBA00003195"/>
    </source>
</evidence>
<dbReference type="Proteomes" id="UP000694843">
    <property type="component" value="Unplaced"/>
</dbReference>
<comment type="similarity">
    <text evidence="3">Belongs to the complex I NDUFB5 subunit family.</text>
</comment>
<evidence type="ECO:0000256" key="17">
    <source>
        <dbReference type="SAM" id="Coils"/>
    </source>
</evidence>
<keyword evidence="17" id="KW-0175">Coiled coil</keyword>
<reference evidence="19" key="2">
    <citation type="journal article" date="2018" name="Environ. Sci. Technol.">
        <title>The Toxicogenome of Hyalella azteca: A Model for Sediment Ecotoxicology and Evolutionary Toxicology.</title>
        <authorList>
            <person name="Poynton H.C."/>
            <person name="Hasenbein S."/>
            <person name="Benoit J.B."/>
            <person name="Sepulveda M.S."/>
            <person name="Poelchau M.F."/>
            <person name="Hughes D.S.T."/>
            <person name="Murali S.C."/>
            <person name="Chen S."/>
            <person name="Glastad K.M."/>
            <person name="Goodisman M.A.D."/>
            <person name="Werren J.H."/>
            <person name="Vineis J.H."/>
            <person name="Bowen J.L."/>
            <person name="Friedrich M."/>
            <person name="Jones J."/>
            <person name="Robertson H.M."/>
            <person name="Feyereisen R."/>
            <person name="Mechler-Hickson A."/>
            <person name="Mathers N."/>
            <person name="Lee C.E."/>
            <person name="Colbourne J.K."/>
            <person name="Biales A."/>
            <person name="Johnston J.S."/>
            <person name="Wellborn G.A."/>
            <person name="Rosendale A.J."/>
            <person name="Cridge A.G."/>
            <person name="Munoz-Torres M.C."/>
            <person name="Bain P.A."/>
            <person name="Manny A.R."/>
            <person name="Major K.M."/>
            <person name="Lambert F.N."/>
            <person name="Vulpe C.D."/>
            <person name="Tuck P."/>
            <person name="Blalock B.J."/>
            <person name="Lin Y.Y."/>
            <person name="Smith M.E."/>
            <person name="Ochoa-Acuna H."/>
            <person name="Chen M.M."/>
            <person name="Childers C.P."/>
            <person name="Qu J."/>
            <person name="Dugan S."/>
            <person name="Lee S.L."/>
            <person name="Chao H."/>
            <person name="Dinh H."/>
            <person name="Han Y."/>
            <person name="Doddapaneni H."/>
            <person name="Worley K.C."/>
            <person name="Muzny D.M."/>
            <person name="Gibbs R.A."/>
            <person name="Richards S."/>
        </authorList>
    </citation>
    <scope>NUCLEOTIDE SEQUENCE</scope>
    <source>
        <strain evidence="19">HAZT.00-mixed</strain>
        <tissue evidence="19">Whole organism</tissue>
    </source>
</reference>
<evidence type="ECO:0000256" key="6">
    <source>
        <dbReference type="ARBA" id="ARBA00022448"/>
    </source>
</evidence>
<keyword evidence="14 18" id="KW-0472">Membrane</keyword>
<evidence type="ECO:0000256" key="15">
    <source>
        <dbReference type="ARBA" id="ARBA00032395"/>
    </source>
</evidence>
<evidence type="ECO:0000256" key="8">
    <source>
        <dbReference type="ARBA" id="ARBA00022692"/>
    </source>
</evidence>
<evidence type="ECO:0000313" key="20">
    <source>
        <dbReference type="Proteomes" id="UP000694843"/>
    </source>
</evidence>
<keyword evidence="7" id="KW-0679">Respiratory chain</keyword>
<evidence type="ECO:0000256" key="4">
    <source>
        <dbReference type="ARBA" id="ARBA00011533"/>
    </source>
</evidence>
<evidence type="ECO:0000256" key="13">
    <source>
        <dbReference type="ARBA" id="ARBA00023128"/>
    </source>
</evidence>
<gene>
    <name evidence="21" type="primary">LOC108678809</name>
    <name evidence="19" type="ORF">HAZT_HAZT005818</name>
</gene>
<dbReference type="OrthoDB" id="9995605at2759"/>
<comment type="function">
    <text evidence="1">Accessory subunit of the mitochondrial membrane respiratory chain NADH dehydrogenase (Complex I), that is believed not to be involved in catalysis. Complex I functions in the transfer of electrons from NADH to the respiratory chain. The immediate electron acceptor for the enzyme is believed to be ubiquinone.</text>
</comment>
<evidence type="ECO:0000256" key="10">
    <source>
        <dbReference type="ARBA" id="ARBA00022946"/>
    </source>
</evidence>
<accession>A0A6A0GYH9</accession>
<dbReference type="Pfam" id="PF09781">
    <property type="entry name" value="NDUF_B5"/>
    <property type="match status" value="1"/>
</dbReference>
<dbReference type="KEGG" id="hazt:108678809"/>
<keyword evidence="12 18" id="KW-1133">Transmembrane helix</keyword>
<keyword evidence="10" id="KW-0809">Transit peptide</keyword>
<keyword evidence="13" id="KW-0496">Mitochondrion</keyword>
<dbReference type="EMBL" id="JQDR03011277">
    <property type="protein sequence ID" value="KAA0192986.1"/>
    <property type="molecule type" value="Genomic_DNA"/>
</dbReference>
<evidence type="ECO:0000256" key="3">
    <source>
        <dbReference type="ARBA" id="ARBA00007152"/>
    </source>
</evidence>